<reference evidence="2" key="1">
    <citation type="submission" date="2022-03" db="EMBL/GenBank/DDBJ databases">
        <title>First case of bacteraemia caused by Dielma fastidiosa in a patient hospitalised with diverticulitis.</title>
        <authorList>
            <person name="Forman-Ankjaer B."/>
            <person name="Hvid-Jensen F."/>
            <person name="Kobel C.M."/>
            <person name="Greve T."/>
        </authorList>
    </citation>
    <scope>NUCLEOTIDE SEQUENCE</scope>
    <source>
        <strain evidence="2">AUH_DF_2021</strain>
    </source>
</reference>
<dbReference type="RefSeq" id="WP_320882798.1">
    <property type="nucleotide sequence ID" value="NZ_BAABZA010000015.1"/>
</dbReference>
<accession>A0AB35UJA5</accession>
<gene>
    <name evidence="2" type="ORF">MQE39_01105</name>
</gene>
<comment type="caution">
    <text evidence="2">The sequence shown here is derived from an EMBL/GenBank/DDBJ whole genome shotgun (WGS) entry which is preliminary data.</text>
</comment>
<evidence type="ECO:0000313" key="2">
    <source>
        <dbReference type="EMBL" id="MDY5166723.1"/>
    </source>
</evidence>
<dbReference type="Proteomes" id="UP001276902">
    <property type="component" value="Unassembled WGS sequence"/>
</dbReference>
<sequence length="914" mass="96427">MKKLIEKLGAFFIALAMILAVFPTQVQAAEVAETWLEAGKSAVKGTDYEFVEDSGTHVVSEIHVMTAIGLGFVSYLMTGKVTVEGTSYGNDQLGNATIKLMNDIDLAGKQWVGIGGITVNDSGAPLATYVATTAGLIAGDDYFFRLEDYKMGPQRVNFKGKFDGNNKTISNLTIQRTYDPSGGESSKDDFGFMNFTSKKSDGSTGGYFMAENYFLFNNDSEFKNVTFKDINVQIIDKSTGNDLSEVPGGSGQDLLRGSAAAFGLIMENHGVVSNVAVSGNVTILSGMPFYYGLVGVNRGAIENADMNVNVDLILASNGGGRGAGLQTTPSLSKSPGDKVETRRYALISGIACVTGEVKQDMGKLTGVTTSSIKNSRVNGAYNLYFANTETSAYPAYDGIEAYKEAQPLFKLDLLTDNSHYAEFGRLMDLLGKDTMDVQLVSAISGSGYNSVTVDSTTYNIRLGADESYTGAAGSLQGQDLSGLANPLNTMNVNYTAEPSSKVKLFSNAAEPAAAKTETFTSSVGGVVASAWTRFSDGAATNSIEIPIYLTTAGDISYKVELNWGDMEFVYDRGSYDADKGETLPSAGNELGWNGNDNTNNLINVINKSNASVNAKLNLQLDKNYSGAFYKEAGADKTDSNEKDYAGKASYAAGTYLALSSAGGSSDSQNFYLVMGGVPNGNLSNAQIGSITVTVTSQTASTDSTKLTAYLSDDTSTAYAVESDVEVGDVKLIANKTITVADNMTMTLFGELNANNNTITVSNANTSGKLTLHPEFRVIGSAGTVLDSTKMLISGAETLKANGLVWKDSTGNAIADLTTTGLQGDNVKLVYLGSVADYLKATDLSEVYPINSSETVTAGELNDANVLQLNNGAVLTIEGTFTGNGKLQLNAGSNGSVIYNGNTYHGAADTVMIIE</sequence>
<feature type="chain" id="PRO_5044258796" evidence="1">
    <location>
        <begin position="29"/>
        <end position="914"/>
    </location>
</feature>
<dbReference type="Gene3D" id="2.160.20.110">
    <property type="match status" value="1"/>
</dbReference>
<name>A0AB35UJA5_9FIRM</name>
<organism evidence="2 3">
    <name type="scientific">Dielma fastidiosa</name>
    <dbReference type="NCBI Taxonomy" id="1034346"/>
    <lineage>
        <taxon>Bacteria</taxon>
        <taxon>Bacillati</taxon>
        <taxon>Bacillota</taxon>
        <taxon>Erysipelotrichia</taxon>
        <taxon>Erysipelotrichales</taxon>
        <taxon>Erysipelotrichaceae</taxon>
        <taxon>Dielma</taxon>
    </lineage>
</organism>
<feature type="signal peptide" evidence="1">
    <location>
        <begin position="1"/>
        <end position="28"/>
    </location>
</feature>
<dbReference type="AlphaFoldDB" id="A0AB35UJA5"/>
<evidence type="ECO:0000256" key="1">
    <source>
        <dbReference type="SAM" id="SignalP"/>
    </source>
</evidence>
<proteinExistence type="predicted"/>
<keyword evidence="1" id="KW-0732">Signal</keyword>
<dbReference type="EMBL" id="JALDAW010000002">
    <property type="protein sequence ID" value="MDY5166723.1"/>
    <property type="molecule type" value="Genomic_DNA"/>
</dbReference>
<evidence type="ECO:0000313" key="3">
    <source>
        <dbReference type="Proteomes" id="UP001276902"/>
    </source>
</evidence>
<protein>
    <submittedName>
        <fullName evidence="2">Uncharacterized protein</fullName>
    </submittedName>
</protein>